<gene>
    <name evidence="2" type="ORF">B6U56_09855</name>
    <name evidence="1" type="ORF">FYL25_07035</name>
</gene>
<dbReference type="SUPFAM" id="SSF47598">
    <property type="entry name" value="Ribbon-helix-helix"/>
    <property type="match status" value="1"/>
</dbReference>
<protein>
    <submittedName>
        <fullName evidence="2">Ribbon-helix-helix protein, CopG family</fullName>
    </submittedName>
    <submittedName>
        <fullName evidence="1">Toxin-antitoxin system HicB family antitoxin</fullName>
    </submittedName>
</protein>
<dbReference type="InterPro" id="IPR013321">
    <property type="entry name" value="Arc_rbn_hlx_hlx"/>
</dbReference>
<organism evidence="2 3">
    <name type="scientific">Ligilactobacillus salivarius</name>
    <dbReference type="NCBI Taxonomy" id="1624"/>
    <lineage>
        <taxon>Bacteria</taxon>
        <taxon>Bacillati</taxon>
        <taxon>Bacillota</taxon>
        <taxon>Bacilli</taxon>
        <taxon>Lactobacillales</taxon>
        <taxon>Lactobacillaceae</taxon>
        <taxon>Ligilactobacillus</taxon>
    </lineage>
</organism>
<dbReference type="RefSeq" id="WP_003708473.1">
    <property type="nucleotide sequence ID" value="NZ_JADCKI010000008.1"/>
</dbReference>
<dbReference type="InterPro" id="IPR010985">
    <property type="entry name" value="Ribbon_hlx_hlx"/>
</dbReference>
<dbReference type="AlphaFoldDB" id="A0A1V9R7P7"/>
<dbReference type="Proteomes" id="UP000192575">
    <property type="component" value="Unassembled WGS sequence"/>
</dbReference>
<dbReference type="Proteomes" id="UP000471678">
    <property type="component" value="Unassembled WGS sequence"/>
</dbReference>
<reference evidence="2 3" key="1">
    <citation type="submission" date="2017-03" db="EMBL/GenBank/DDBJ databases">
        <title>Phylogenomics and comparative genomics of Lactobacillus salivarius, a mammalian gut commensal.</title>
        <authorList>
            <person name="Harris H.M."/>
        </authorList>
    </citation>
    <scope>NUCLEOTIDE SEQUENCE [LARGE SCALE GENOMIC DNA]</scope>
    <source>
        <strain evidence="2 3">JCM 1047</strain>
    </source>
</reference>
<evidence type="ECO:0000313" key="4">
    <source>
        <dbReference type="Proteomes" id="UP000471678"/>
    </source>
</evidence>
<proteinExistence type="predicted"/>
<evidence type="ECO:0000313" key="2">
    <source>
        <dbReference type="EMBL" id="OQQ89099.1"/>
    </source>
</evidence>
<reference evidence="1 4" key="2">
    <citation type="journal article" date="2020" name="Food Funct.">
        <title>Screening of Lactobacillus salivarius strains from the feces of Chinese populations and the evaluation of their effects against intestinal inflammation in mice.</title>
        <authorList>
            <person name="Zhai Q."/>
            <person name="Shen X."/>
            <person name="Cen S."/>
            <person name="Zhang C."/>
            <person name="Tian F."/>
            <person name="Zhao J."/>
            <person name="Zhang H."/>
            <person name="Xue Y."/>
            <person name="Chen W."/>
        </authorList>
    </citation>
    <scope>NUCLEOTIDE SEQUENCE [LARGE SCALE GENOMIC DNA]</scope>
    <source>
        <strain evidence="1 4">FYNDL5_1.scaf</strain>
    </source>
</reference>
<dbReference type="Pfam" id="PF05534">
    <property type="entry name" value="HicB"/>
    <property type="match status" value="1"/>
</dbReference>
<dbReference type="EMBL" id="VSUB01000008">
    <property type="protein sequence ID" value="MYY65163.1"/>
    <property type="molecule type" value="Genomic_DNA"/>
</dbReference>
<dbReference type="EMBL" id="NBEF01000034">
    <property type="protein sequence ID" value="OQQ89099.1"/>
    <property type="molecule type" value="Genomic_DNA"/>
</dbReference>
<dbReference type="Gene3D" id="1.10.1220.10">
    <property type="entry name" value="Met repressor-like"/>
    <property type="match status" value="1"/>
</dbReference>
<sequence>MKECDETVTHKNKRFTLRISDELANKLEKEAQRLGVSKNALSLFILEKELDNEQKKK</sequence>
<comment type="caution">
    <text evidence="2">The sequence shown here is derived from an EMBL/GenBank/DDBJ whole genome shotgun (WGS) entry which is preliminary data.</text>
</comment>
<dbReference type="InterPro" id="IPR008651">
    <property type="entry name" value="Uncharacterised_HicB"/>
</dbReference>
<evidence type="ECO:0000313" key="3">
    <source>
        <dbReference type="Proteomes" id="UP000192575"/>
    </source>
</evidence>
<evidence type="ECO:0000313" key="1">
    <source>
        <dbReference type="EMBL" id="MYY65163.1"/>
    </source>
</evidence>
<dbReference type="GO" id="GO:0006355">
    <property type="term" value="P:regulation of DNA-templated transcription"/>
    <property type="evidence" value="ECO:0007669"/>
    <property type="project" value="InterPro"/>
</dbReference>
<name>A0A1V9R7P7_9LACO</name>
<accession>A0A1V9R7P7</accession>